<dbReference type="Gene3D" id="1.20.1560.10">
    <property type="entry name" value="ABC transporter type 1, transmembrane domain"/>
    <property type="match status" value="1"/>
</dbReference>
<feature type="transmembrane region" description="Helical" evidence="5">
    <location>
        <begin position="272"/>
        <end position="299"/>
    </location>
</feature>
<dbReference type="Pfam" id="PF00664">
    <property type="entry name" value="ABC_membrane"/>
    <property type="match status" value="1"/>
</dbReference>
<keyword evidence="10" id="KW-1185">Reference proteome</keyword>
<dbReference type="PANTHER" id="PTHR43394">
    <property type="entry name" value="ATP-DEPENDENT PERMEASE MDL1, MITOCHONDRIAL"/>
    <property type="match status" value="1"/>
</dbReference>
<evidence type="ECO:0000256" key="5">
    <source>
        <dbReference type="SAM" id="Phobius"/>
    </source>
</evidence>
<evidence type="ECO:0000313" key="10">
    <source>
        <dbReference type="Proteomes" id="UP000306575"/>
    </source>
</evidence>
<feature type="domain" description="ABC transmembrane type-1" evidence="8">
    <location>
        <begin position="45"/>
        <end position="318"/>
    </location>
</feature>
<dbReference type="GO" id="GO:0005886">
    <property type="term" value="C:plasma membrane"/>
    <property type="evidence" value="ECO:0007669"/>
    <property type="project" value="UniProtKB-SubCell"/>
</dbReference>
<feature type="transmembrane region" description="Helical" evidence="5">
    <location>
        <begin position="69"/>
        <end position="88"/>
    </location>
</feature>
<proteinExistence type="predicted"/>
<dbReference type="InterPro" id="IPR003439">
    <property type="entry name" value="ABC_transporter-like_ATP-bd"/>
</dbReference>
<evidence type="ECO:0000256" key="3">
    <source>
        <dbReference type="ARBA" id="ARBA00022989"/>
    </source>
</evidence>
<dbReference type="EMBL" id="SULI01000015">
    <property type="protein sequence ID" value="TKZ19238.1"/>
    <property type="molecule type" value="Genomic_DNA"/>
</dbReference>
<dbReference type="PROSITE" id="PS50929">
    <property type="entry name" value="ABC_TM1F"/>
    <property type="match status" value="1"/>
</dbReference>
<sequence length="1026" mass="115082">MAGADAIERTLFSFIWKYSKKDQIILLIWTACLFPLLYLTLELPKRIINDAISSDQPFVDVMDYELDQVTFLIVLCVMFLVSVLAHGLTKMRINTKKGIVSERMLRRLRFRLISRILRFPQPYLRRTSQGEMVSMITSEAEPMGGMMGDAISLPVLQAGQMITILSFLFLQSVWFGLAAVALIPLQAWVIPKLQRQINLHNKDRIQEVRKLAGEIGESATGAATLRTHSGWRYRLARITRRLGTLFDIRLTIYKKKFFMKFLNNFITQLTPFFFYLVGGMLVIWGEVSLGALVAALAAYKDLSSPWKELLNYYNRVQDLSLRWELIYERFDPPGMVDEALFDTKPEVIPHLDGDIRLDRVIVRDQDGDAVLEDIDVTLPAGQLIGFAAADFEERKALADLLTREMLPTSGKVLINDQDINELHQITLSARVGLAERDPYLFQGTFGENVMMPLRQRPVTSFDIPEVRRRKEQRRAEECEKSGNSQDSFLADWVDPTLANVETREGLRDWWLEIMDAIGSGNTLFHRGLEQTFDEVSQPELAERLIQLRPTIRAKLEQADLSEAYYRFDVDRYNPALPVAANVFFATPRRPLETVGEDTVRAFMDVLTELSLVNGMLRLSQEVVEMLNLTFGVDGTDHPLFQRLGLDADVFKSKVDLAVKARERGLDALSKDEQLQLLTLPFEISSEQIGPVISDELREVILELRHQQRAQLAGWLDDHFAPLEEDHFAPGLSVLENAIYGTLPFSSTAKTDAIRDIVAQVLIDEGLKPLVAELIFAISTGLGGAGLPKAFAEPLSISRAVIKRPDILILDGCMAGYTPQEVSRITRNLRHLLPKATIVLLEEAHKQPEEFDRLFEIEHGRLKDSQSFGTGAEDSAASVDLRQKMRALLATDLFSGLERKQLRLLAFGAQWFEAAAGGTIFKMGDGASDGAYLILEGTAELYHQDQGGARQLVAVAGPGTLVGELALIRRETRALGMMAQSDLKALRLGEEEFLAVVENDASTAFKIMQVLAGYIGKGQSDSDSDQS</sequence>
<feature type="domain" description="ABC transporter" evidence="7">
    <location>
        <begin position="355"/>
        <end position="883"/>
    </location>
</feature>
<dbReference type="InterPro" id="IPR000595">
    <property type="entry name" value="cNMP-bd_dom"/>
</dbReference>
<gene>
    <name evidence="9" type="ORF">FAP39_12445</name>
</gene>
<dbReference type="SUPFAM" id="SSF52540">
    <property type="entry name" value="P-loop containing nucleoside triphosphate hydrolases"/>
    <property type="match status" value="1"/>
</dbReference>
<keyword evidence="3 5" id="KW-1133">Transmembrane helix</keyword>
<evidence type="ECO:0000259" key="7">
    <source>
        <dbReference type="PROSITE" id="PS50893"/>
    </source>
</evidence>
<dbReference type="Gene3D" id="2.60.120.10">
    <property type="entry name" value="Jelly Rolls"/>
    <property type="match status" value="1"/>
</dbReference>
<dbReference type="PANTHER" id="PTHR43394:SF1">
    <property type="entry name" value="ATP-BINDING CASSETTE SUB-FAMILY B MEMBER 10, MITOCHONDRIAL"/>
    <property type="match status" value="1"/>
</dbReference>
<accession>A0A4U7N191</accession>
<dbReference type="InterPro" id="IPR027417">
    <property type="entry name" value="P-loop_NTPase"/>
</dbReference>
<dbReference type="SUPFAM" id="SSF51206">
    <property type="entry name" value="cAMP-binding domain-like"/>
    <property type="match status" value="1"/>
</dbReference>
<comment type="subcellular location">
    <subcellularLocation>
        <location evidence="1">Cell membrane</location>
        <topology evidence="1">Multi-pass membrane protein</topology>
    </subcellularLocation>
</comment>
<dbReference type="SMART" id="SM00100">
    <property type="entry name" value="cNMP"/>
    <property type="match status" value="1"/>
</dbReference>
<evidence type="ECO:0000256" key="2">
    <source>
        <dbReference type="ARBA" id="ARBA00022692"/>
    </source>
</evidence>
<dbReference type="InterPro" id="IPR011527">
    <property type="entry name" value="ABC1_TM_dom"/>
</dbReference>
<evidence type="ECO:0000259" key="6">
    <source>
        <dbReference type="PROSITE" id="PS50042"/>
    </source>
</evidence>
<feature type="transmembrane region" description="Helical" evidence="5">
    <location>
        <begin position="24"/>
        <end position="41"/>
    </location>
</feature>
<dbReference type="InterPro" id="IPR036640">
    <property type="entry name" value="ABC1_TM_sf"/>
</dbReference>
<organism evidence="9 10">
    <name type="scientific">Shimia litoralis</name>
    <dbReference type="NCBI Taxonomy" id="420403"/>
    <lineage>
        <taxon>Bacteria</taxon>
        <taxon>Pseudomonadati</taxon>
        <taxon>Pseudomonadota</taxon>
        <taxon>Alphaproteobacteria</taxon>
        <taxon>Rhodobacterales</taxon>
        <taxon>Roseobacteraceae</taxon>
    </lineage>
</organism>
<keyword evidence="2 5" id="KW-0812">Transmembrane</keyword>
<dbReference type="InterPro" id="IPR018490">
    <property type="entry name" value="cNMP-bd_dom_sf"/>
</dbReference>
<dbReference type="PROSITE" id="PS50042">
    <property type="entry name" value="CNMP_BINDING_3"/>
    <property type="match status" value="1"/>
</dbReference>
<reference evidence="9 10" key="1">
    <citation type="submission" date="2019-04" db="EMBL/GenBank/DDBJ databases">
        <title>Genome sequence of Pelagicola litoralis CL-ES2.</title>
        <authorList>
            <person name="Cao J."/>
        </authorList>
    </citation>
    <scope>NUCLEOTIDE SEQUENCE [LARGE SCALE GENOMIC DNA]</scope>
    <source>
        <strain evidence="9 10">CL-ES2</strain>
    </source>
</reference>
<evidence type="ECO:0000256" key="4">
    <source>
        <dbReference type="ARBA" id="ARBA00023136"/>
    </source>
</evidence>
<protein>
    <submittedName>
        <fullName evidence="9">Cyclic nucleotide-binding domain-containing protein</fullName>
    </submittedName>
</protein>
<dbReference type="AlphaFoldDB" id="A0A4U7N191"/>
<dbReference type="PROSITE" id="PS50893">
    <property type="entry name" value="ABC_TRANSPORTER_2"/>
    <property type="match status" value="1"/>
</dbReference>
<dbReference type="SUPFAM" id="SSF90123">
    <property type="entry name" value="ABC transporter transmembrane region"/>
    <property type="match status" value="1"/>
</dbReference>
<dbReference type="InterPro" id="IPR014710">
    <property type="entry name" value="RmlC-like_jellyroll"/>
</dbReference>
<dbReference type="GO" id="GO:0016887">
    <property type="term" value="F:ATP hydrolysis activity"/>
    <property type="evidence" value="ECO:0007669"/>
    <property type="project" value="InterPro"/>
</dbReference>
<comment type="caution">
    <text evidence="9">The sequence shown here is derived from an EMBL/GenBank/DDBJ whole genome shotgun (WGS) entry which is preliminary data.</text>
</comment>
<keyword evidence="4 5" id="KW-0472">Membrane</keyword>
<name>A0A4U7N191_9RHOB</name>
<dbReference type="GO" id="GO:0015421">
    <property type="term" value="F:ABC-type oligopeptide transporter activity"/>
    <property type="evidence" value="ECO:0007669"/>
    <property type="project" value="TreeGrafter"/>
</dbReference>
<dbReference type="Pfam" id="PF00027">
    <property type="entry name" value="cNMP_binding"/>
    <property type="match status" value="1"/>
</dbReference>
<dbReference type="Proteomes" id="UP000306575">
    <property type="component" value="Unassembled WGS sequence"/>
</dbReference>
<dbReference type="OrthoDB" id="9760920at2"/>
<dbReference type="InterPro" id="IPR039421">
    <property type="entry name" value="Type_1_exporter"/>
</dbReference>
<evidence type="ECO:0000259" key="8">
    <source>
        <dbReference type="PROSITE" id="PS50929"/>
    </source>
</evidence>
<dbReference type="GO" id="GO:0005524">
    <property type="term" value="F:ATP binding"/>
    <property type="evidence" value="ECO:0007669"/>
    <property type="project" value="InterPro"/>
</dbReference>
<feature type="domain" description="Cyclic nucleotide-binding" evidence="6">
    <location>
        <begin position="892"/>
        <end position="996"/>
    </location>
</feature>
<dbReference type="Gene3D" id="3.40.50.300">
    <property type="entry name" value="P-loop containing nucleotide triphosphate hydrolases"/>
    <property type="match status" value="2"/>
</dbReference>
<evidence type="ECO:0000256" key="1">
    <source>
        <dbReference type="ARBA" id="ARBA00004651"/>
    </source>
</evidence>
<evidence type="ECO:0000313" key="9">
    <source>
        <dbReference type="EMBL" id="TKZ19238.1"/>
    </source>
</evidence>
<dbReference type="CDD" id="cd00038">
    <property type="entry name" value="CAP_ED"/>
    <property type="match status" value="1"/>
</dbReference>